<organism evidence="2">
    <name type="scientific">Vitis vinifera</name>
    <name type="common">Grape</name>
    <dbReference type="NCBI Taxonomy" id="29760"/>
    <lineage>
        <taxon>Eukaryota</taxon>
        <taxon>Viridiplantae</taxon>
        <taxon>Streptophyta</taxon>
        <taxon>Embryophyta</taxon>
        <taxon>Tracheophyta</taxon>
        <taxon>Spermatophyta</taxon>
        <taxon>Magnoliopsida</taxon>
        <taxon>eudicotyledons</taxon>
        <taxon>Gunneridae</taxon>
        <taxon>Pentapetalae</taxon>
        <taxon>rosids</taxon>
        <taxon>Vitales</taxon>
        <taxon>Vitaceae</taxon>
        <taxon>Viteae</taxon>
        <taxon>Vitis</taxon>
    </lineage>
</organism>
<name>A5BH32_VITVI</name>
<feature type="region of interest" description="Disordered" evidence="1">
    <location>
        <begin position="17"/>
        <end position="42"/>
    </location>
</feature>
<proteinExistence type="predicted"/>
<dbReference type="AlphaFoldDB" id="A5BH32"/>
<accession>A5BH32</accession>
<sequence length="138" mass="16169">MKKRSFEVLCHKKIRNARSKDVRTGRSDTPSDGGGKSLDRGARHMSSWGIWMELLRIAWRRGTFSHPEFRPSTFSHSEFRPSTFSHSEFRPPTFSHPEFRPLTFHIRNSVRRHFTAGWERRTFQLLRSDLSGSSDSAY</sequence>
<evidence type="ECO:0000256" key="1">
    <source>
        <dbReference type="SAM" id="MobiDB-lite"/>
    </source>
</evidence>
<evidence type="ECO:0000313" key="2">
    <source>
        <dbReference type="EMBL" id="CAN76888.1"/>
    </source>
</evidence>
<dbReference type="EMBL" id="AM459335">
    <property type="protein sequence ID" value="CAN76888.1"/>
    <property type="molecule type" value="Genomic_DNA"/>
</dbReference>
<gene>
    <name evidence="2" type="ORF">VITISV_009764</name>
</gene>
<protein>
    <submittedName>
        <fullName evidence="2">Uncharacterized protein</fullName>
    </submittedName>
</protein>
<reference evidence="2" key="1">
    <citation type="journal article" date="2007" name="PLoS ONE">
        <title>The first genome sequence of an elite grapevine cultivar (Pinot noir Vitis vinifera L.): coping with a highly heterozygous genome.</title>
        <authorList>
            <person name="Velasco R."/>
            <person name="Zharkikh A."/>
            <person name="Troggio M."/>
            <person name="Cartwright D.A."/>
            <person name="Cestaro A."/>
            <person name="Pruss D."/>
            <person name="Pindo M."/>
            <person name="FitzGerald L.M."/>
            <person name="Vezzulli S."/>
            <person name="Reid J."/>
            <person name="Malacarne G."/>
            <person name="Iliev D."/>
            <person name="Coppola G."/>
            <person name="Wardell B."/>
            <person name="Micheletti D."/>
            <person name="Macalma T."/>
            <person name="Facci M."/>
            <person name="Mitchell J.T."/>
            <person name="Perazzolli M."/>
            <person name="Eldredge G."/>
            <person name="Gatto P."/>
            <person name="Oyzerski R."/>
            <person name="Moretto M."/>
            <person name="Gutin N."/>
            <person name="Stefanini M."/>
            <person name="Chen Y."/>
            <person name="Segala C."/>
            <person name="Davenport C."/>
            <person name="Dematte L."/>
            <person name="Mraz A."/>
            <person name="Battilana J."/>
            <person name="Stormo K."/>
            <person name="Costa F."/>
            <person name="Tao Q."/>
            <person name="Si-Ammour A."/>
            <person name="Harkins T."/>
            <person name="Lackey A."/>
            <person name="Perbost C."/>
            <person name="Taillon B."/>
            <person name="Stella A."/>
            <person name="Solovyev V."/>
            <person name="Fawcett J.A."/>
            <person name="Sterck L."/>
            <person name="Vandepoele K."/>
            <person name="Grando S.M."/>
            <person name="Toppo S."/>
            <person name="Moser C."/>
            <person name="Lanchbury J."/>
            <person name="Bogden R."/>
            <person name="Skolnick M."/>
            <person name="Sgaramella V."/>
            <person name="Bhatnagar S.K."/>
            <person name="Fontana P."/>
            <person name="Gutin A."/>
            <person name="Van de Peer Y."/>
            <person name="Salamini F."/>
            <person name="Viola R."/>
        </authorList>
    </citation>
    <scope>NUCLEOTIDE SEQUENCE</scope>
</reference>